<dbReference type="PANTHER" id="PTHR23015:SF4">
    <property type="entry name" value="DUF38 DOMAIN-CONTAINING PROTEIN-RELATED"/>
    <property type="match status" value="1"/>
</dbReference>
<dbReference type="AlphaFoldDB" id="A0A6A5GGX1"/>
<dbReference type="CDD" id="cd22150">
    <property type="entry name" value="F-box_CeFBXA-like"/>
    <property type="match status" value="1"/>
</dbReference>
<reference evidence="2 3" key="1">
    <citation type="submission" date="2019-12" db="EMBL/GenBank/DDBJ databases">
        <title>Chromosome-level assembly of the Caenorhabditis remanei genome.</title>
        <authorList>
            <person name="Teterina A.A."/>
            <person name="Willis J.H."/>
            <person name="Phillips P.C."/>
        </authorList>
    </citation>
    <scope>NUCLEOTIDE SEQUENCE [LARGE SCALE GENOMIC DNA]</scope>
    <source>
        <strain evidence="2 3">PX506</strain>
        <tissue evidence="2">Whole organism</tissue>
    </source>
</reference>
<dbReference type="PROSITE" id="PS50181">
    <property type="entry name" value="FBOX"/>
    <property type="match status" value="1"/>
</dbReference>
<proteinExistence type="predicted"/>
<dbReference type="KEGG" id="crq:GCK72_021040"/>
<name>A0A6A5GGX1_CAERE</name>
<comment type="caution">
    <text evidence="2">The sequence shown here is derived from an EMBL/GenBank/DDBJ whole genome shotgun (WGS) entry which is preliminary data.</text>
</comment>
<dbReference type="CTD" id="78777075"/>
<dbReference type="InterPro" id="IPR041426">
    <property type="entry name" value="Mos1_HTH"/>
</dbReference>
<protein>
    <recommendedName>
        <fullName evidence="1">F-box domain-containing protein</fullName>
    </recommendedName>
</protein>
<gene>
    <name evidence="2" type="ORF">GCK72_021040</name>
</gene>
<dbReference type="PANTHER" id="PTHR23015">
    <property type="entry name" value="UNCHARACTERIZED C.ELEGANS PROTEIN"/>
    <property type="match status" value="1"/>
</dbReference>
<sequence>MTGLPPDSPIDIRALVLYDAHKSKTVENSYKNYEKLCEVLRKEAMPNEEYEFYFNQYLKEANFPTKNEERDPPVTDIRYCILSDVINGKSVDGSYTELCESFGSIEIDKSDHGYWYQRYKDKRHPSTPPEFSNLPYDVVEKIVEECDLFSIVNLRKVSHSLKNVIEHSKPPCADIRIECLEDWVSLHCDKEVTSVFSGPNAEDEYSELCNHDDNVKKIFDALKLAFHNPKLRLNSLDVQTFNYCGEKISRPKKKNERNQKMFNYLFNSLNHKIHVEHCLISSKTTEDAITVLKSLKPGVLEKLSLCGSNKVSNIDRLVEMEQWKQAEHLVITREVPTSIEYFGHFKTFVIEFRFFTADYLVELVDLVSNSSKFESCTIIITPRIYEETIKEVLNLQRNAFPEIYSIPNSNLVLEFMHETNYFRDLANKIKITVQVK</sequence>
<dbReference type="GO" id="GO:0045087">
    <property type="term" value="P:innate immune response"/>
    <property type="evidence" value="ECO:0007669"/>
    <property type="project" value="TreeGrafter"/>
</dbReference>
<dbReference type="InterPro" id="IPR040161">
    <property type="entry name" value="FB224"/>
</dbReference>
<dbReference type="InterPro" id="IPR001810">
    <property type="entry name" value="F-box_dom"/>
</dbReference>
<accession>A0A6A5GGX1</accession>
<organism evidence="2 3">
    <name type="scientific">Caenorhabditis remanei</name>
    <name type="common">Caenorhabditis vulgaris</name>
    <dbReference type="NCBI Taxonomy" id="31234"/>
    <lineage>
        <taxon>Eukaryota</taxon>
        <taxon>Metazoa</taxon>
        <taxon>Ecdysozoa</taxon>
        <taxon>Nematoda</taxon>
        <taxon>Chromadorea</taxon>
        <taxon>Rhabditida</taxon>
        <taxon>Rhabditina</taxon>
        <taxon>Rhabditomorpha</taxon>
        <taxon>Rhabditoidea</taxon>
        <taxon>Rhabditidae</taxon>
        <taxon>Peloderinae</taxon>
        <taxon>Caenorhabditis</taxon>
    </lineage>
</organism>
<dbReference type="Proteomes" id="UP000483820">
    <property type="component" value="Chromosome V"/>
</dbReference>
<evidence type="ECO:0000313" key="2">
    <source>
        <dbReference type="EMBL" id="KAF1754477.1"/>
    </source>
</evidence>
<evidence type="ECO:0000313" key="3">
    <source>
        <dbReference type="Proteomes" id="UP000483820"/>
    </source>
</evidence>
<dbReference type="Pfam" id="PF01827">
    <property type="entry name" value="FTH"/>
    <property type="match status" value="1"/>
</dbReference>
<dbReference type="Pfam" id="PF00646">
    <property type="entry name" value="F-box"/>
    <property type="match status" value="1"/>
</dbReference>
<dbReference type="InterPro" id="IPR002900">
    <property type="entry name" value="DUF38/FTH_CAE_spp"/>
</dbReference>
<feature type="domain" description="F-box" evidence="1">
    <location>
        <begin position="128"/>
        <end position="186"/>
    </location>
</feature>
<dbReference type="EMBL" id="WUAV01000005">
    <property type="protein sequence ID" value="KAF1754477.1"/>
    <property type="molecule type" value="Genomic_DNA"/>
</dbReference>
<dbReference type="SMART" id="SM00256">
    <property type="entry name" value="FBOX"/>
    <property type="match status" value="1"/>
</dbReference>
<dbReference type="RefSeq" id="XP_053582882.1">
    <property type="nucleotide sequence ID" value="XM_053733969.1"/>
</dbReference>
<dbReference type="GeneID" id="78777075"/>
<evidence type="ECO:0000259" key="1">
    <source>
        <dbReference type="PROSITE" id="PS50181"/>
    </source>
</evidence>
<dbReference type="Pfam" id="PF17906">
    <property type="entry name" value="HTH_48"/>
    <property type="match status" value="2"/>
</dbReference>